<gene>
    <name evidence="2" type="primary">SETMAR_281</name>
    <name evidence="2" type="ORF">AVEN_185481_1</name>
</gene>
<dbReference type="Gene3D" id="1.10.10.1450">
    <property type="match status" value="1"/>
</dbReference>
<dbReference type="GO" id="GO:0032259">
    <property type="term" value="P:methylation"/>
    <property type="evidence" value="ECO:0007669"/>
    <property type="project" value="UniProtKB-KW"/>
</dbReference>
<dbReference type="InterPro" id="IPR036397">
    <property type="entry name" value="RNaseH_sf"/>
</dbReference>
<keyword evidence="2" id="KW-0808">Transferase</keyword>
<dbReference type="Pfam" id="PF17906">
    <property type="entry name" value="HTH_48"/>
    <property type="match status" value="1"/>
</dbReference>
<protein>
    <submittedName>
        <fullName evidence="2">Histone-lysine N-methyltransferase SETMAR</fullName>
    </submittedName>
</protein>
<dbReference type="InterPro" id="IPR052709">
    <property type="entry name" value="Transposase-MT_Hybrid"/>
</dbReference>
<dbReference type="OrthoDB" id="6421240at2759"/>
<dbReference type="Gene3D" id="3.30.420.10">
    <property type="entry name" value="Ribonuclease H-like superfamily/Ribonuclease H"/>
    <property type="match status" value="1"/>
</dbReference>
<dbReference type="AlphaFoldDB" id="A0A4Y2GZR7"/>
<dbReference type="EMBL" id="BGPR01001632">
    <property type="protein sequence ID" value="GBM58371.1"/>
    <property type="molecule type" value="Genomic_DNA"/>
</dbReference>
<keyword evidence="2" id="KW-0489">Methyltransferase</keyword>
<dbReference type="Pfam" id="PF01359">
    <property type="entry name" value="Transposase_1"/>
    <property type="match status" value="1"/>
</dbReference>
<evidence type="ECO:0000313" key="2">
    <source>
        <dbReference type="EMBL" id="GBM58371.1"/>
    </source>
</evidence>
<evidence type="ECO:0000259" key="1">
    <source>
        <dbReference type="Pfam" id="PF17906"/>
    </source>
</evidence>
<dbReference type="Proteomes" id="UP000499080">
    <property type="component" value="Unassembled WGS sequence"/>
</dbReference>
<dbReference type="PANTHER" id="PTHR46060:SF1">
    <property type="entry name" value="MARINER MOS1 TRANSPOSASE-LIKE PROTEIN"/>
    <property type="match status" value="1"/>
</dbReference>
<feature type="domain" description="Mos1 transposase HTH" evidence="1">
    <location>
        <begin position="13"/>
        <end position="58"/>
    </location>
</feature>
<dbReference type="PANTHER" id="PTHR46060">
    <property type="entry name" value="MARINER MOS1 TRANSPOSASE-LIKE PROTEIN"/>
    <property type="match status" value="1"/>
</dbReference>
<accession>A0A4Y2GZR7</accession>
<organism evidence="2 3">
    <name type="scientific">Araneus ventricosus</name>
    <name type="common">Orbweaver spider</name>
    <name type="synonym">Epeira ventricosa</name>
    <dbReference type="NCBI Taxonomy" id="182803"/>
    <lineage>
        <taxon>Eukaryota</taxon>
        <taxon>Metazoa</taxon>
        <taxon>Ecdysozoa</taxon>
        <taxon>Arthropoda</taxon>
        <taxon>Chelicerata</taxon>
        <taxon>Arachnida</taxon>
        <taxon>Araneae</taxon>
        <taxon>Araneomorphae</taxon>
        <taxon>Entelegynae</taxon>
        <taxon>Araneoidea</taxon>
        <taxon>Araneidae</taxon>
        <taxon>Araneus</taxon>
    </lineage>
</organism>
<reference evidence="2 3" key="1">
    <citation type="journal article" date="2019" name="Sci. Rep.">
        <title>Orb-weaving spider Araneus ventricosus genome elucidates the spidroin gene catalogue.</title>
        <authorList>
            <person name="Kono N."/>
            <person name="Nakamura H."/>
            <person name="Ohtoshi R."/>
            <person name="Moran D.A.P."/>
            <person name="Shinohara A."/>
            <person name="Yoshida Y."/>
            <person name="Fujiwara M."/>
            <person name="Mori M."/>
            <person name="Tomita M."/>
            <person name="Arakawa K."/>
        </authorList>
    </citation>
    <scope>NUCLEOTIDE SEQUENCE [LARGE SCALE GENOMIC DNA]</scope>
</reference>
<dbReference type="InterPro" id="IPR001888">
    <property type="entry name" value="Transposase_1"/>
</dbReference>
<evidence type="ECO:0000313" key="3">
    <source>
        <dbReference type="Proteomes" id="UP000499080"/>
    </source>
</evidence>
<comment type="caution">
    <text evidence="2">The sequence shown here is derived from an EMBL/GenBank/DDBJ whole genome shotgun (WGS) entry which is preliminary data.</text>
</comment>
<name>A0A4Y2GZR7_ARAVE</name>
<dbReference type="InterPro" id="IPR041426">
    <property type="entry name" value="Mos1_HTH"/>
</dbReference>
<keyword evidence="3" id="KW-1185">Reference proteome</keyword>
<dbReference type="GO" id="GO:0003676">
    <property type="term" value="F:nucleic acid binding"/>
    <property type="evidence" value="ECO:0007669"/>
    <property type="project" value="InterPro"/>
</dbReference>
<proteinExistence type="predicted"/>
<sequence length="345" mass="39593">MFSSKENPAKCEVRGVIRFLWAKKLSAADIHRELCAVYGPNIMSEGVVRQWVRFFKDGRTNIHDESRSGRPSVVSADLIKDIDEKIRLLRNFTITQLSEHLPNISRTVLYETVTGKSGYRKFCARWVPKMLTEIHKTSRMGAALEFLSRYHTDGEDFLNRIVTGDETWVAHVNAETKQQSMSWGHTGSPTRLRKARQTLSARKLTVTVFWDVQGILLIEFMTPGTTINSEVYCRTLKKLKRAIQNKRRGLLSSGVVLLHDNARPHTAVRTGEILRKFIWDVFQHPPYSPDLFPDFHLFTAMKKWLGGQHFTDDEELKNAVTHWLKKQAAALYAEGIGKTVRQVLE</sequence>
<dbReference type="GO" id="GO:0008168">
    <property type="term" value="F:methyltransferase activity"/>
    <property type="evidence" value="ECO:0007669"/>
    <property type="project" value="UniProtKB-KW"/>
</dbReference>